<dbReference type="Proteomes" id="UP000240883">
    <property type="component" value="Unassembled WGS sequence"/>
</dbReference>
<keyword evidence="1" id="KW-0539">Nucleus</keyword>
<evidence type="ECO:0000313" key="2">
    <source>
        <dbReference type="EMBL" id="PSN59750.1"/>
    </source>
</evidence>
<evidence type="ECO:0000256" key="1">
    <source>
        <dbReference type="ARBA" id="ARBA00023242"/>
    </source>
</evidence>
<dbReference type="EMBL" id="KZ678153">
    <property type="protein sequence ID" value="PSN59750.1"/>
    <property type="molecule type" value="Genomic_DNA"/>
</dbReference>
<dbReference type="GO" id="GO:0008270">
    <property type="term" value="F:zinc ion binding"/>
    <property type="evidence" value="ECO:0007669"/>
    <property type="project" value="InterPro"/>
</dbReference>
<dbReference type="Gene3D" id="4.10.240.10">
    <property type="entry name" value="Zn(2)-C6 fungal-type DNA-binding domain"/>
    <property type="match status" value="1"/>
</dbReference>
<sequence length="422" mass="48450">MLRRSHRKSKAGCLECKRRHIKVTSPIMHLFPRLTAAVLTRQCDETRPICRLCVTSEKICSYSSEVTREGTLRSDPYISMPATDIYNGDQPGPMLSPDVAKYLSTDELKHTTLDGIQIEETGDCINFHHMELIIHLTLNEEIFNLGDKISNYPHDLSFGLNMGLEFPYLLYQMLAFSAHHLAYLRPERSVTYQNQAVALQTRAVSLFNTSEMEIDKSNCVPVMLFSTILGHHILADVLSKRDPRNKASFIDQLTQCLKIQRGIYTIFHSALPILMESELRPILSSSLKFTSRQPQGNHCGRLKQLLDCADGLNEEEKEACRLATRYLQIGFDAILSEEDEEDVNRYHMIYSWTMLVPPTYTDLLTAKRPEALGILGYYSLLLHYGRGLWQVKDAGKYMMHAIVETLDLAWLRWIEYPRTRIE</sequence>
<dbReference type="InterPro" id="IPR001138">
    <property type="entry name" value="Zn2Cys6_DnaBD"/>
</dbReference>
<dbReference type="CDD" id="cd00067">
    <property type="entry name" value="GAL4"/>
    <property type="match status" value="1"/>
</dbReference>
<reference evidence="2 3" key="1">
    <citation type="journal article" date="2018" name="Front. Microbiol.">
        <title>Genome-Wide Analysis of Corynespora cassiicola Leaf Fall Disease Putative Effectors.</title>
        <authorList>
            <person name="Lopez D."/>
            <person name="Ribeiro S."/>
            <person name="Label P."/>
            <person name="Fumanal B."/>
            <person name="Venisse J.S."/>
            <person name="Kohler A."/>
            <person name="de Oliveira R.R."/>
            <person name="Labutti K."/>
            <person name="Lipzen A."/>
            <person name="Lail K."/>
            <person name="Bauer D."/>
            <person name="Ohm R.A."/>
            <person name="Barry K.W."/>
            <person name="Spatafora J."/>
            <person name="Grigoriev I.V."/>
            <person name="Martin F.M."/>
            <person name="Pujade-Renaud V."/>
        </authorList>
    </citation>
    <scope>NUCLEOTIDE SEQUENCE [LARGE SCALE GENOMIC DNA]</scope>
    <source>
        <strain evidence="2 3">Philippines</strain>
    </source>
</reference>
<accession>A0A2T2N2V3</accession>
<dbReference type="GO" id="GO:0001228">
    <property type="term" value="F:DNA-binding transcription activator activity, RNA polymerase II-specific"/>
    <property type="evidence" value="ECO:0007669"/>
    <property type="project" value="TreeGrafter"/>
</dbReference>
<gene>
    <name evidence="2" type="ORF">BS50DRAFT_626507</name>
</gene>
<evidence type="ECO:0000313" key="3">
    <source>
        <dbReference type="Proteomes" id="UP000240883"/>
    </source>
</evidence>
<proteinExistence type="predicted"/>
<protein>
    <submittedName>
        <fullName evidence="2">Putative C6 finger domain protein</fullName>
    </submittedName>
</protein>
<dbReference type="STRING" id="1448308.A0A2T2N2V3"/>
<dbReference type="InterPro" id="IPR036864">
    <property type="entry name" value="Zn2-C6_fun-type_DNA-bd_sf"/>
</dbReference>
<dbReference type="AlphaFoldDB" id="A0A2T2N2V3"/>
<dbReference type="InterPro" id="IPR053157">
    <property type="entry name" value="Sterol_Uptake_Regulator"/>
</dbReference>
<organism evidence="2 3">
    <name type="scientific">Corynespora cassiicola Philippines</name>
    <dbReference type="NCBI Taxonomy" id="1448308"/>
    <lineage>
        <taxon>Eukaryota</taxon>
        <taxon>Fungi</taxon>
        <taxon>Dikarya</taxon>
        <taxon>Ascomycota</taxon>
        <taxon>Pezizomycotina</taxon>
        <taxon>Dothideomycetes</taxon>
        <taxon>Pleosporomycetidae</taxon>
        <taxon>Pleosporales</taxon>
        <taxon>Corynesporascaceae</taxon>
        <taxon>Corynespora</taxon>
    </lineage>
</organism>
<name>A0A2T2N2V3_CORCC</name>
<keyword evidence="3" id="KW-1185">Reference proteome</keyword>
<dbReference type="OrthoDB" id="4937900at2759"/>
<dbReference type="PANTHER" id="PTHR47784">
    <property type="entry name" value="STEROL UPTAKE CONTROL PROTEIN 2"/>
    <property type="match status" value="1"/>
</dbReference>
<dbReference type="PANTHER" id="PTHR47784:SF4">
    <property type="entry name" value="ZN(II)2CYS6 TRANSCRIPTION FACTOR (EUROFUNG)"/>
    <property type="match status" value="1"/>
</dbReference>